<evidence type="ECO:0000256" key="1">
    <source>
        <dbReference type="SAM" id="MobiDB-lite"/>
    </source>
</evidence>
<dbReference type="AlphaFoldDB" id="A0A0L7KI37"/>
<gene>
    <name evidence="2" type="ORF">OBRU01_22114</name>
</gene>
<protein>
    <submittedName>
        <fullName evidence="2">Calcium/calmodulin-dependent 3',5'-cyclic nucleotide phosphodiesterase 1C</fullName>
    </submittedName>
</protein>
<evidence type="ECO:0000313" key="2">
    <source>
        <dbReference type="EMBL" id="KOB62711.1"/>
    </source>
</evidence>
<keyword evidence="3" id="KW-1185">Reference proteome</keyword>
<organism evidence="2 3">
    <name type="scientific">Operophtera brumata</name>
    <name type="common">Winter moth</name>
    <name type="synonym">Phalaena brumata</name>
    <dbReference type="NCBI Taxonomy" id="104452"/>
    <lineage>
        <taxon>Eukaryota</taxon>
        <taxon>Metazoa</taxon>
        <taxon>Ecdysozoa</taxon>
        <taxon>Arthropoda</taxon>
        <taxon>Hexapoda</taxon>
        <taxon>Insecta</taxon>
        <taxon>Pterygota</taxon>
        <taxon>Neoptera</taxon>
        <taxon>Endopterygota</taxon>
        <taxon>Lepidoptera</taxon>
        <taxon>Glossata</taxon>
        <taxon>Ditrysia</taxon>
        <taxon>Geometroidea</taxon>
        <taxon>Geometridae</taxon>
        <taxon>Larentiinae</taxon>
        <taxon>Operophtera</taxon>
    </lineage>
</organism>
<comment type="caution">
    <text evidence="2">The sequence shown here is derived from an EMBL/GenBank/DDBJ whole genome shotgun (WGS) entry which is preliminary data.</text>
</comment>
<accession>A0A0L7KI37</accession>
<dbReference type="STRING" id="104452.A0A0L7KI37"/>
<dbReference type="Proteomes" id="UP000037510">
    <property type="component" value="Unassembled WGS sequence"/>
</dbReference>
<dbReference type="EMBL" id="JTDY01009785">
    <property type="protein sequence ID" value="KOB62711.1"/>
    <property type="molecule type" value="Genomic_DNA"/>
</dbReference>
<feature type="region of interest" description="Disordered" evidence="1">
    <location>
        <begin position="27"/>
        <end position="46"/>
    </location>
</feature>
<evidence type="ECO:0000313" key="3">
    <source>
        <dbReference type="Proteomes" id="UP000037510"/>
    </source>
</evidence>
<proteinExistence type="predicted"/>
<sequence>MDVGLRGLSQPEKYYNFEQGALTIVRRSSSRGKTERESCSTPTDEQLDQLDLDTEHLPAVDTPDACDKAALRMA</sequence>
<reference evidence="2 3" key="1">
    <citation type="journal article" date="2015" name="Genome Biol. Evol.">
        <title>The genome of winter moth (Operophtera brumata) provides a genomic perspective on sexual dimorphism and phenology.</title>
        <authorList>
            <person name="Derks M.F."/>
            <person name="Smit S."/>
            <person name="Salis L."/>
            <person name="Schijlen E."/>
            <person name="Bossers A."/>
            <person name="Mateman C."/>
            <person name="Pijl A.S."/>
            <person name="de Ridder D."/>
            <person name="Groenen M.A."/>
            <person name="Visser M.E."/>
            <person name="Megens H.J."/>
        </authorList>
    </citation>
    <scope>NUCLEOTIDE SEQUENCE [LARGE SCALE GENOMIC DNA]</scope>
    <source>
        <strain evidence="2">WM2013NL</strain>
        <tissue evidence="2">Head and thorax</tissue>
    </source>
</reference>
<name>A0A0L7KI37_OPEBR</name>